<proteinExistence type="predicted"/>
<evidence type="ECO:0000259" key="1">
    <source>
        <dbReference type="Pfam" id="PF04230"/>
    </source>
</evidence>
<dbReference type="Pfam" id="PF04230">
    <property type="entry name" value="PS_pyruv_trans"/>
    <property type="match status" value="1"/>
</dbReference>
<dbReference type="InterPro" id="IPR007345">
    <property type="entry name" value="Polysacch_pyruvyl_Trfase"/>
</dbReference>
<comment type="caution">
    <text evidence="2">The sequence shown here is derived from an EMBL/GenBank/DDBJ whole genome shotgun (WGS) entry which is preliminary data.</text>
</comment>
<keyword evidence="2" id="KW-0808">Transferase</keyword>
<dbReference type="Proteomes" id="UP001589605">
    <property type="component" value="Unassembled WGS sequence"/>
</dbReference>
<reference evidence="2 3" key="1">
    <citation type="submission" date="2024-09" db="EMBL/GenBank/DDBJ databases">
        <authorList>
            <person name="Sun Q."/>
            <person name="Mori K."/>
        </authorList>
    </citation>
    <scope>NUCLEOTIDE SEQUENCE [LARGE SCALE GENOMIC DNA]</scope>
    <source>
        <strain evidence="2 3">CECT 8286</strain>
    </source>
</reference>
<dbReference type="PANTHER" id="PTHR36836:SF1">
    <property type="entry name" value="COLANIC ACID BIOSYNTHESIS PROTEIN WCAK"/>
    <property type="match status" value="1"/>
</dbReference>
<dbReference type="GO" id="GO:0016740">
    <property type="term" value="F:transferase activity"/>
    <property type="evidence" value="ECO:0007669"/>
    <property type="project" value="UniProtKB-KW"/>
</dbReference>
<keyword evidence="3" id="KW-1185">Reference proteome</keyword>
<dbReference type="EMBL" id="JBHMEZ010000001">
    <property type="protein sequence ID" value="MFB9051449.1"/>
    <property type="molecule type" value="Genomic_DNA"/>
</dbReference>
<protein>
    <submittedName>
        <fullName evidence="2">Polysaccharide pyruvyl transferase family protein</fullName>
    </submittedName>
</protein>
<organism evidence="2 3">
    <name type="scientific">Formosa undariae</name>
    <dbReference type="NCBI Taxonomy" id="1325436"/>
    <lineage>
        <taxon>Bacteria</taxon>
        <taxon>Pseudomonadati</taxon>
        <taxon>Bacteroidota</taxon>
        <taxon>Flavobacteriia</taxon>
        <taxon>Flavobacteriales</taxon>
        <taxon>Flavobacteriaceae</taxon>
        <taxon>Formosa</taxon>
    </lineage>
</organism>
<feature type="domain" description="Polysaccharide pyruvyl transferase" evidence="1">
    <location>
        <begin position="12"/>
        <end position="316"/>
    </location>
</feature>
<evidence type="ECO:0000313" key="2">
    <source>
        <dbReference type="EMBL" id="MFB9051449.1"/>
    </source>
</evidence>
<sequence length="378" mass="43859">MYIQVDNAGFINKGAQLMLRATIDKLYKEDKKKYKVVAGRNCLFTDQSQIRKAGLYQIPNFKRFKITIDDFISEYFLQKYGLVKETDIKVILDAGGFQFGDQWISFYSEKYLTEIKEYYSKKKKNGVKIIFLPQAFGPFNDELSKEVMKTVFEYGDVFYARDKTSYKYITELFPNSDKIKLAPDFTCLFEADIPSKLFKKVKGGICIIPNSKMLTHTDDKVGDKYLSYLSDLIVHFKNINEKIILLNHEGNDDWELIKQLEKNLDGYNNYLVLNNLDAIEVKGVIGNSKLLISSRFHGVVSGLNQSIPTFCTSWSHKYEELMKDYGFENNILAMDDFIFEIKKITNFLDADLNSSSSNVENIKEQTEDMWKEVISFFN</sequence>
<evidence type="ECO:0000313" key="3">
    <source>
        <dbReference type="Proteomes" id="UP001589605"/>
    </source>
</evidence>
<name>A0ABV5EWA5_9FLAO</name>
<dbReference type="PANTHER" id="PTHR36836">
    <property type="entry name" value="COLANIC ACID BIOSYNTHESIS PROTEIN WCAK"/>
    <property type="match status" value="1"/>
</dbReference>
<dbReference type="RefSeq" id="WP_382379879.1">
    <property type="nucleotide sequence ID" value="NZ_JBHMEZ010000001.1"/>
</dbReference>
<accession>A0ABV5EWA5</accession>
<gene>
    <name evidence="2" type="ORF">ACFFVB_00015</name>
</gene>